<dbReference type="SUPFAM" id="SSF52210">
    <property type="entry name" value="Succinyl-CoA synthetase domains"/>
    <property type="match status" value="1"/>
</dbReference>
<dbReference type="SUPFAM" id="SSF51735">
    <property type="entry name" value="NAD(P)-binding Rossmann-fold domains"/>
    <property type="match status" value="1"/>
</dbReference>
<dbReference type="Pfam" id="PF00549">
    <property type="entry name" value="Ligase_CoA"/>
    <property type="match status" value="1"/>
</dbReference>
<dbReference type="PANTHER" id="PTHR11117">
    <property type="entry name" value="SUCCINYL-COA LIGASE SUBUNIT ALPHA"/>
    <property type="match status" value="1"/>
</dbReference>
<dbReference type="PIRSF" id="PIRSF001553">
    <property type="entry name" value="SucCS_alpha"/>
    <property type="match status" value="1"/>
</dbReference>
<dbReference type="InterPro" id="IPR016102">
    <property type="entry name" value="Succinyl-CoA_synth-like"/>
</dbReference>
<dbReference type="PROSITE" id="PS00399">
    <property type="entry name" value="SUCCINYL_COA_LIG_2"/>
    <property type="match status" value="1"/>
</dbReference>
<comment type="caution">
    <text evidence="5">The sequence shown here is derived from an EMBL/GenBank/DDBJ whole genome shotgun (WGS) entry which is preliminary data.</text>
</comment>
<name>A0A370TKF6_9HELO</name>
<dbReference type="GO" id="GO:0000166">
    <property type="term" value="F:nucleotide binding"/>
    <property type="evidence" value="ECO:0007669"/>
    <property type="project" value="UniProtKB-KW"/>
</dbReference>
<dbReference type="InterPro" id="IPR003781">
    <property type="entry name" value="CoA-bd"/>
</dbReference>
<dbReference type="NCBIfam" id="NF004230">
    <property type="entry name" value="PRK05678.1"/>
    <property type="match status" value="1"/>
</dbReference>
<keyword evidence="1 5" id="KW-0436">Ligase</keyword>
<feature type="active site" description="Tele-phosphohistidine intermediate" evidence="3">
    <location>
        <position position="299"/>
    </location>
</feature>
<evidence type="ECO:0000256" key="2">
    <source>
        <dbReference type="ARBA" id="ARBA00022741"/>
    </source>
</evidence>
<dbReference type="GO" id="GO:0004775">
    <property type="term" value="F:succinate-CoA ligase (ADP-forming) activity"/>
    <property type="evidence" value="ECO:0007669"/>
    <property type="project" value="TreeGrafter"/>
</dbReference>
<evidence type="ECO:0000259" key="4">
    <source>
        <dbReference type="SMART" id="SM00881"/>
    </source>
</evidence>
<evidence type="ECO:0000256" key="1">
    <source>
        <dbReference type="ARBA" id="ARBA00022598"/>
    </source>
</evidence>
<proteinExistence type="predicted"/>
<dbReference type="GO" id="GO:0005739">
    <property type="term" value="C:mitochondrion"/>
    <property type="evidence" value="ECO:0007669"/>
    <property type="project" value="TreeGrafter"/>
</dbReference>
<dbReference type="Gene3D" id="3.40.50.720">
    <property type="entry name" value="NAD(P)-binding Rossmann-like Domain"/>
    <property type="match status" value="1"/>
</dbReference>
<dbReference type="OrthoDB" id="1664372at2759"/>
<dbReference type="InterPro" id="IPR017440">
    <property type="entry name" value="Cit_synth/succinyl-CoA_lig_AS"/>
</dbReference>
<protein>
    <submittedName>
        <fullName evidence="5">Succinyl-CoA ligase [ADP-forming] subunit alpha-1, mitochondrial</fullName>
    </submittedName>
</protein>
<dbReference type="PANTHER" id="PTHR11117:SF6">
    <property type="entry name" value="SYNTHETASE SUBUNIT ALPHA, PUTATIVE (AFU_ORTHOLOGUE AFUA_1G10830)-RELATED"/>
    <property type="match status" value="1"/>
</dbReference>
<dbReference type="Pfam" id="PF02629">
    <property type="entry name" value="CoA_binding"/>
    <property type="match status" value="1"/>
</dbReference>
<gene>
    <name evidence="5" type="ORF">BP5553_06623</name>
</gene>
<dbReference type="FunFam" id="3.40.50.720:FF:000277">
    <property type="entry name" value="Succinate--CoA ligase [ADP-forming] subunit alpha"/>
    <property type="match status" value="1"/>
</dbReference>
<dbReference type="InterPro" id="IPR036291">
    <property type="entry name" value="NAD(P)-bd_dom_sf"/>
</dbReference>
<dbReference type="STRING" id="2656787.A0A370TKF6"/>
<sequence>MQLPLCTTSAPRVLHLSSLGRSCRSCTRQYSTKPVRRSLSYDYDTIQNLHIDSNTRFIYQGFTSKAATSNAKDTIEYGTKVVGGVSPGKGGSTHLNLPVFNTVRETMTTVKPHASVVFVPAAFAAKATEEAIEAEIPLVVSVAEHIPVLDMLRVQDILRTQSKTRLVGPNCPGIIAPGQCRIGIMPYKQYMKGNIGIVSKSGTLSYEAVGATTNAGLGQSIVCGMGGDMLPGTSLVDGLRLFFTHEQTEGIIVIGEIGGRAEFDAADLIKEYIASTPNPKPIIAMVAGRTAPPGKTMGHAGALLSPGEFGAEAKAQALAAAGAIVVEHPGLMGPKMRSLLGM</sequence>
<dbReference type="InterPro" id="IPR005811">
    <property type="entry name" value="SUCC_ACL_C"/>
</dbReference>
<evidence type="ECO:0000313" key="5">
    <source>
        <dbReference type="EMBL" id="RDL36011.1"/>
    </source>
</evidence>
<dbReference type="AlphaFoldDB" id="A0A370TKF6"/>
<dbReference type="GO" id="GO:0004776">
    <property type="term" value="F:succinate-CoA ligase (GDP-forming) activity"/>
    <property type="evidence" value="ECO:0007669"/>
    <property type="project" value="TreeGrafter"/>
</dbReference>
<dbReference type="GeneID" id="43599472"/>
<dbReference type="GO" id="GO:0009361">
    <property type="term" value="C:succinate-CoA ligase complex (ADP-forming)"/>
    <property type="evidence" value="ECO:0007669"/>
    <property type="project" value="TreeGrafter"/>
</dbReference>
<evidence type="ECO:0000256" key="3">
    <source>
        <dbReference type="PIRSR" id="PIRSR001553-1"/>
    </source>
</evidence>
<organism evidence="5 6">
    <name type="scientific">Venustampulla echinocandica</name>
    <dbReference type="NCBI Taxonomy" id="2656787"/>
    <lineage>
        <taxon>Eukaryota</taxon>
        <taxon>Fungi</taxon>
        <taxon>Dikarya</taxon>
        <taxon>Ascomycota</taxon>
        <taxon>Pezizomycotina</taxon>
        <taxon>Leotiomycetes</taxon>
        <taxon>Helotiales</taxon>
        <taxon>Pleuroascaceae</taxon>
        <taxon>Venustampulla</taxon>
    </lineage>
</organism>
<dbReference type="EMBL" id="NPIC01000005">
    <property type="protein sequence ID" value="RDL36011.1"/>
    <property type="molecule type" value="Genomic_DNA"/>
</dbReference>
<dbReference type="SMART" id="SM00881">
    <property type="entry name" value="CoA_binding"/>
    <property type="match status" value="1"/>
</dbReference>
<dbReference type="UniPathway" id="UPA00223">
    <property type="reaction ID" value="UER00999"/>
</dbReference>
<keyword evidence="6" id="KW-1185">Reference proteome</keyword>
<dbReference type="Gene3D" id="3.40.50.261">
    <property type="entry name" value="Succinyl-CoA synthetase domains"/>
    <property type="match status" value="1"/>
</dbReference>
<dbReference type="PRINTS" id="PR01798">
    <property type="entry name" value="SCOASYNTHASE"/>
</dbReference>
<dbReference type="Proteomes" id="UP000254866">
    <property type="component" value="Unassembled WGS sequence"/>
</dbReference>
<keyword evidence="2" id="KW-0547">Nucleotide-binding</keyword>
<dbReference type="RefSeq" id="XP_031868667.1">
    <property type="nucleotide sequence ID" value="XM_032015246.1"/>
</dbReference>
<evidence type="ECO:0000313" key="6">
    <source>
        <dbReference type="Proteomes" id="UP000254866"/>
    </source>
</evidence>
<feature type="domain" description="CoA-binding" evidence="4">
    <location>
        <begin position="50"/>
        <end position="146"/>
    </location>
</feature>
<dbReference type="GO" id="GO:0006099">
    <property type="term" value="P:tricarboxylic acid cycle"/>
    <property type="evidence" value="ECO:0007669"/>
    <property type="project" value="UniProtKB-UniPathway"/>
</dbReference>
<dbReference type="InterPro" id="IPR005810">
    <property type="entry name" value="CoA_lig_alpha"/>
</dbReference>
<reference evidence="5 6" key="1">
    <citation type="journal article" date="2018" name="IMA Fungus">
        <title>IMA Genome-F 9: Draft genome sequence of Annulohypoxylon stygium, Aspergillus mulundensis, Berkeleyomyces basicola (syn. Thielaviopsis basicola), Ceratocystis smalleyi, two Cercospora beticola strains, Coleophoma cylindrospora, Fusarium fracticaudum, Phialophora cf. hyalina, and Morchella septimelata.</title>
        <authorList>
            <person name="Wingfield B.D."/>
            <person name="Bills G.F."/>
            <person name="Dong Y."/>
            <person name="Huang W."/>
            <person name="Nel W.J."/>
            <person name="Swalarsk-Parry B.S."/>
            <person name="Vaghefi N."/>
            <person name="Wilken P.M."/>
            <person name="An Z."/>
            <person name="de Beer Z.W."/>
            <person name="De Vos L."/>
            <person name="Chen L."/>
            <person name="Duong T.A."/>
            <person name="Gao Y."/>
            <person name="Hammerbacher A."/>
            <person name="Kikkert J.R."/>
            <person name="Li Y."/>
            <person name="Li H."/>
            <person name="Li K."/>
            <person name="Li Q."/>
            <person name="Liu X."/>
            <person name="Ma X."/>
            <person name="Naidoo K."/>
            <person name="Pethybridge S.J."/>
            <person name="Sun J."/>
            <person name="Steenkamp E.T."/>
            <person name="van der Nest M.A."/>
            <person name="van Wyk S."/>
            <person name="Wingfield M.J."/>
            <person name="Xiong C."/>
            <person name="Yue Q."/>
            <person name="Zhang X."/>
        </authorList>
    </citation>
    <scope>NUCLEOTIDE SEQUENCE [LARGE SCALE GENOMIC DNA]</scope>
    <source>
        <strain evidence="5 6">BP 5553</strain>
    </source>
</reference>
<accession>A0A370TKF6</accession>